<protein>
    <recommendedName>
        <fullName evidence="6">Aminotransferase</fullName>
        <ecNumber evidence="6">2.6.1.-</ecNumber>
    </recommendedName>
</protein>
<dbReference type="PANTHER" id="PTHR46383:SF4">
    <property type="entry name" value="AMINOTRANSFERASE"/>
    <property type="match status" value="1"/>
</dbReference>
<evidence type="ECO:0000256" key="1">
    <source>
        <dbReference type="ARBA" id="ARBA00001933"/>
    </source>
</evidence>
<keyword evidence="5" id="KW-0663">Pyridoxal phosphate</keyword>
<evidence type="ECO:0000256" key="3">
    <source>
        <dbReference type="ARBA" id="ARBA00022576"/>
    </source>
</evidence>
<keyword evidence="9" id="KW-1185">Reference proteome</keyword>
<comment type="caution">
    <text evidence="8">The sequence shown here is derived from an EMBL/GenBank/DDBJ whole genome shotgun (WGS) entry which is preliminary data.</text>
</comment>
<dbReference type="InterPro" id="IPR004838">
    <property type="entry name" value="NHTrfase_class1_PyrdxlP-BS"/>
</dbReference>
<dbReference type="Gene3D" id="3.40.640.10">
    <property type="entry name" value="Type I PLP-dependent aspartate aminotransferase-like (Major domain)"/>
    <property type="match status" value="1"/>
</dbReference>
<keyword evidence="3 6" id="KW-0032">Aminotransferase</keyword>
<dbReference type="InterPro" id="IPR015424">
    <property type="entry name" value="PyrdxlP-dep_Trfase"/>
</dbReference>
<evidence type="ECO:0000256" key="5">
    <source>
        <dbReference type="ARBA" id="ARBA00022898"/>
    </source>
</evidence>
<dbReference type="Pfam" id="PF00155">
    <property type="entry name" value="Aminotran_1_2"/>
    <property type="match status" value="1"/>
</dbReference>
<dbReference type="GO" id="GO:0008483">
    <property type="term" value="F:transaminase activity"/>
    <property type="evidence" value="ECO:0007669"/>
    <property type="project" value="UniProtKB-KW"/>
</dbReference>
<dbReference type="InterPro" id="IPR015422">
    <property type="entry name" value="PyrdxlP-dep_Trfase_small"/>
</dbReference>
<dbReference type="EC" id="2.6.1.-" evidence="6"/>
<evidence type="ECO:0000313" key="9">
    <source>
        <dbReference type="Proteomes" id="UP000216004"/>
    </source>
</evidence>
<dbReference type="RefSeq" id="WP_244568714.1">
    <property type="nucleotide sequence ID" value="NZ_MWWS01000004.1"/>
</dbReference>
<dbReference type="CDD" id="cd00609">
    <property type="entry name" value="AAT_like"/>
    <property type="match status" value="1"/>
</dbReference>
<sequence>MEAENQGMSLAEQMNRRVRAQATSDILQFNAEISQIQDIVKLTLGEPDFTTPDHIKAAAVASIEADQSHYLDSRGLLQLRQAASDFFADQYGTRYDPERELLVTAGATGGIYSSLTAMLNQGDTVFIPTPIFPLYFPVTQLAGGHVVSIDTSADGFLLTPEKLQNAIESHRDSAKVVILNYPSNPTGVTYTQSQLKELGEVAKQYGIFVLSDEIYSELTYAGKHVSMGEVLPEQSVVLNGVSKSHAMTGWRIGTVAGPADVITEIAKVSEFTITCVTANAQYAAAEAFSQGRTDAQTMKNVYMDRRDFMLRSLRNAGLRVVEPQGAFYLFLQLPERMRDSWKFAYGLAREGKVAVIPGASFGAGGDGYVRISYAASMEDLRIGVDRIISYMEAH</sequence>
<comment type="similarity">
    <text evidence="2 6">Belongs to the class-I pyridoxal-phosphate-dependent aminotransferase family.</text>
</comment>
<dbReference type="GO" id="GO:0006520">
    <property type="term" value="P:amino acid metabolic process"/>
    <property type="evidence" value="ECO:0007669"/>
    <property type="project" value="InterPro"/>
</dbReference>
<evidence type="ECO:0000313" key="8">
    <source>
        <dbReference type="EMBL" id="OZG49983.1"/>
    </source>
</evidence>
<feature type="domain" description="Aminotransferase class I/classII large" evidence="7">
    <location>
        <begin position="38"/>
        <end position="387"/>
    </location>
</feature>
<gene>
    <name evidence="8" type="ORF">BOCO_0500</name>
</gene>
<dbReference type="PROSITE" id="PS00105">
    <property type="entry name" value="AA_TRANSFER_CLASS_1"/>
    <property type="match status" value="1"/>
</dbReference>
<dbReference type="InterPro" id="IPR015421">
    <property type="entry name" value="PyrdxlP-dep_Trfase_major"/>
</dbReference>
<organism evidence="8 9">
    <name type="scientific">Bombiscardovia coagulans</name>
    <dbReference type="NCBI Taxonomy" id="686666"/>
    <lineage>
        <taxon>Bacteria</taxon>
        <taxon>Bacillati</taxon>
        <taxon>Actinomycetota</taxon>
        <taxon>Actinomycetes</taxon>
        <taxon>Bifidobacteriales</taxon>
        <taxon>Bifidobacteriaceae</taxon>
        <taxon>Bombiscardovia</taxon>
    </lineage>
</organism>
<proteinExistence type="inferred from homology"/>
<dbReference type="EMBL" id="MWWS01000004">
    <property type="protein sequence ID" value="OZG49983.1"/>
    <property type="molecule type" value="Genomic_DNA"/>
</dbReference>
<name>A0A261ET07_9BIFI</name>
<dbReference type="SUPFAM" id="SSF53383">
    <property type="entry name" value="PLP-dependent transferases"/>
    <property type="match status" value="1"/>
</dbReference>
<dbReference type="Proteomes" id="UP000216004">
    <property type="component" value="Unassembled WGS sequence"/>
</dbReference>
<dbReference type="InterPro" id="IPR004839">
    <property type="entry name" value="Aminotransferase_I/II_large"/>
</dbReference>
<dbReference type="AlphaFoldDB" id="A0A261ET07"/>
<reference evidence="8 9" key="1">
    <citation type="journal article" date="2017" name="BMC Genomics">
        <title>Comparative genomic and phylogenomic analyses of the Bifidobacteriaceae family.</title>
        <authorList>
            <person name="Lugli G.A."/>
            <person name="Milani C."/>
            <person name="Turroni F."/>
            <person name="Duranti S."/>
            <person name="Mancabelli L."/>
            <person name="Mangifesta M."/>
            <person name="Ferrario C."/>
            <person name="Modesto M."/>
            <person name="Mattarelli P."/>
            <person name="Jiri K."/>
            <person name="van Sinderen D."/>
            <person name="Ventura M."/>
        </authorList>
    </citation>
    <scope>NUCLEOTIDE SEQUENCE [LARGE SCALE GENOMIC DNA]</scope>
    <source>
        <strain evidence="8 9">DSM 22924</strain>
    </source>
</reference>
<dbReference type="InterPro" id="IPR050596">
    <property type="entry name" value="AspAT/PAT-like"/>
</dbReference>
<evidence type="ECO:0000256" key="4">
    <source>
        <dbReference type="ARBA" id="ARBA00022679"/>
    </source>
</evidence>
<comment type="cofactor">
    <cofactor evidence="1 6">
        <name>pyridoxal 5'-phosphate</name>
        <dbReference type="ChEBI" id="CHEBI:597326"/>
    </cofactor>
</comment>
<evidence type="ECO:0000256" key="2">
    <source>
        <dbReference type="ARBA" id="ARBA00007441"/>
    </source>
</evidence>
<accession>A0A261ET07</accession>
<dbReference type="Gene3D" id="3.90.1150.10">
    <property type="entry name" value="Aspartate Aminotransferase, domain 1"/>
    <property type="match status" value="1"/>
</dbReference>
<dbReference type="PANTHER" id="PTHR46383">
    <property type="entry name" value="ASPARTATE AMINOTRANSFERASE"/>
    <property type="match status" value="1"/>
</dbReference>
<evidence type="ECO:0000256" key="6">
    <source>
        <dbReference type="RuleBase" id="RU000481"/>
    </source>
</evidence>
<evidence type="ECO:0000259" key="7">
    <source>
        <dbReference type="Pfam" id="PF00155"/>
    </source>
</evidence>
<dbReference type="GO" id="GO:0030170">
    <property type="term" value="F:pyridoxal phosphate binding"/>
    <property type="evidence" value="ECO:0007669"/>
    <property type="project" value="InterPro"/>
</dbReference>
<keyword evidence="4 6" id="KW-0808">Transferase</keyword>